<keyword evidence="3" id="KW-1185">Reference proteome</keyword>
<dbReference type="Pfam" id="PF15008">
    <property type="entry name" value="DUF4518"/>
    <property type="match status" value="2"/>
</dbReference>
<evidence type="ECO:0000313" key="3">
    <source>
        <dbReference type="Proteomes" id="UP000824782"/>
    </source>
</evidence>
<dbReference type="PANTHER" id="PTHR21084:SF1">
    <property type="entry name" value="DENSE INCISORS"/>
    <property type="match status" value="1"/>
</dbReference>
<proteinExistence type="predicted"/>
<gene>
    <name evidence="2" type="ORF">GDO81_006889</name>
</gene>
<reference evidence="2" key="1">
    <citation type="thesis" date="2020" institute="ProQuest LLC" country="789 East Eisenhower Parkway, Ann Arbor, MI, USA">
        <title>Comparative Genomics and Chromosome Evolution.</title>
        <authorList>
            <person name="Mudd A.B."/>
        </authorList>
    </citation>
    <scope>NUCLEOTIDE SEQUENCE</scope>
    <source>
        <strain evidence="2">237g6f4</strain>
        <tissue evidence="2">Blood</tissue>
    </source>
</reference>
<dbReference type="Proteomes" id="UP000824782">
    <property type="component" value="Unassembled WGS sequence"/>
</dbReference>
<name>A0AAV7D1R1_ENGPU</name>
<organism evidence="2 3">
    <name type="scientific">Engystomops pustulosus</name>
    <name type="common">Tungara frog</name>
    <name type="synonym">Physalaemus pustulosus</name>
    <dbReference type="NCBI Taxonomy" id="76066"/>
    <lineage>
        <taxon>Eukaryota</taxon>
        <taxon>Metazoa</taxon>
        <taxon>Chordata</taxon>
        <taxon>Craniata</taxon>
        <taxon>Vertebrata</taxon>
        <taxon>Euteleostomi</taxon>
        <taxon>Amphibia</taxon>
        <taxon>Batrachia</taxon>
        <taxon>Anura</taxon>
        <taxon>Neobatrachia</taxon>
        <taxon>Hyloidea</taxon>
        <taxon>Leptodactylidae</taxon>
        <taxon>Leiuperinae</taxon>
        <taxon>Engystomops</taxon>
    </lineage>
</organism>
<feature type="compositionally biased region" description="Polar residues" evidence="1">
    <location>
        <begin position="221"/>
        <end position="232"/>
    </location>
</feature>
<dbReference type="AlphaFoldDB" id="A0AAV7D1R1"/>
<dbReference type="EMBL" id="WNYA01000002">
    <property type="protein sequence ID" value="KAG8590766.1"/>
    <property type="molecule type" value="Genomic_DNA"/>
</dbReference>
<evidence type="ECO:0000256" key="1">
    <source>
        <dbReference type="SAM" id="MobiDB-lite"/>
    </source>
</evidence>
<protein>
    <submittedName>
        <fullName evidence="2">Uncharacterized protein</fullName>
    </submittedName>
</protein>
<accession>A0AAV7D1R1</accession>
<dbReference type="PANTHER" id="PTHR21084">
    <property type="entry name" value="DENSE INCISORS"/>
    <property type="match status" value="1"/>
</dbReference>
<feature type="region of interest" description="Disordered" evidence="1">
    <location>
        <begin position="319"/>
        <end position="341"/>
    </location>
</feature>
<dbReference type="InterPro" id="IPR026698">
    <property type="entry name" value="UPF_C3orf38"/>
</dbReference>
<feature type="region of interest" description="Disordered" evidence="1">
    <location>
        <begin position="212"/>
        <end position="232"/>
    </location>
</feature>
<sequence>MGLSARERVGSRSLLQLLETADLFSLSGTVTKKKSTAYTRTGAIDLILENSLSAYELLKRKKVLRDIIATYLQNEGIPITPRTTKAELIQKTLGHWNEQNTFGAFIPLSIAQKDKASASDVFPSYYIHTSELSSYNLREDARKIDKTPDFEEIIATLDLIQVTDPPTSSIITTKEKLTPTMSFQQRHKVSSDVPLFPLSSGMTNVPMGGCETKDTKEQKSTPHTLEPQTGTQMTNHIFLQTERQPENLSKVKTGKAETTSYPHIANVTHMTTRSMLKTEHQPANSEKEKIKQTEHVAAASHPGNTQIYKRVHQHPIVQEKENTKEAAKSPPTDAQEEEDASRLWPVDCEKFAMEFCEWFFTLLNSQHPSSKTQLKGWGPQHFLGKAILQLSYMSDVKKYNGPRNASSRLLALVQEEKLFLQPNINSNGAKCERSPEVMVVVTVDGTIFRNNSYLGTFHQVFEVVGQSRTKKWKIRYVDLKIQKSS</sequence>
<evidence type="ECO:0000313" key="2">
    <source>
        <dbReference type="EMBL" id="KAG8590766.1"/>
    </source>
</evidence>
<comment type="caution">
    <text evidence="2">The sequence shown here is derived from an EMBL/GenBank/DDBJ whole genome shotgun (WGS) entry which is preliminary data.</text>
</comment>